<name>Q6AI95_DESPS</name>
<organism evidence="1 2">
    <name type="scientific">Desulfotalea psychrophila (strain LSv54 / DSM 12343)</name>
    <dbReference type="NCBI Taxonomy" id="177439"/>
    <lineage>
        <taxon>Bacteria</taxon>
        <taxon>Pseudomonadati</taxon>
        <taxon>Thermodesulfobacteriota</taxon>
        <taxon>Desulfobulbia</taxon>
        <taxon>Desulfobulbales</taxon>
        <taxon>Desulfocapsaceae</taxon>
        <taxon>Desulfotalea</taxon>
    </lineage>
</organism>
<dbReference type="eggNOG" id="ENOG5030482">
    <property type="taxonomic scope" value="Bacteria"/>
</dbReference>
<sequence>MTMMQVPSRKLANSPWQLHLFCLITHGRGYTMQRKIVSAKTFGSSCLFICLSSFLITPAFAKTDITTSIEVETQYDSNFWMSENNEISTMTYTIRPGIEAVYDTGKTKITGMAVLEGYIYDNLDSRPTGVKSASDDNYLGYLAFLSLSSQVTDRFAINGYDRIHYTRDSAQADKLSNSTDREKFLINDFEMFGIMNLAKNFRP</sequence>
<reference evidence="1 2" key="1">
    <citation type="journal article" date="2004" name="Environ. Microbiol.">
        <title>The genome of Desulfotalea psychrophila, a sulfate-reducing bacterium from permanently cold Arctic sediments.</title>
        <authorList>
            <person name="Rabus R."/>
            <person name="Ruepp A."/>
            <person name="Frickey T."/>
            <person name="Rattei T."/>
            <person name="Fartmann B."/>
            <person name="Stark M."/>
            <person name="Bauer M."/>
            <person name="Zibat A."/>
            <person name="Lombardot T."/>
            <person name="Becker I."/>
            <person name="Amann J."/>
            <person name="Gellner K."/>
            <person name="Teeling H."/>
            <person name="Leuschner W.D."/>
            <person name="Gloeckner F.-O."/>
            <person name="Lupas A.N."/>
            <person name="Amann R."/>
            <person name="Klenk H.-P."/>
        </authorList>
    </citation>
    <scope>NUCLEOTIDE SEQUENCE [LARGE SCALE GENOMIC DNA]</scope>
    <source>
        <strain evidence="2">DSM 12343 / LSv54</strain>
        <plasmid evidence="2">large</plasmid>
    </source>
</reference>
<dbReference type="Proteomes" id="UP000000602">
    <property type="component" value="Plasmid large"/>
</dbReference>
<dbReference type="HOGENOM" id="CLU_1347098_0_0_7"/>
<gene>
    <name evidence="1" type="ordered locus">DPPB88</name>
</gene>
<accession>Q6AI95</accession>
<proteinExistence type="predicted"/>
<evidence type="ECO:0000313" key="2">
    <source>
        <dbReference type="Proteomes" id="UP000000602"/>
    </source>
</evidence>
<dbReference type="KEGG" id="dps:DPPB88"/>
<dbReference type="EMBL" id="CR522871">
    <property type="protein sequence ID" value="CAG37952.1"/>
    <property type="molecule type" value="Genomic_DNA"/>
</dbReference>
<keyword evidence="2" id="KW-1185">Reference proteome</keyword>
<protein>
    <submittedName>
        <fullName evidence="1">Uncharacterized protein</fullName>
    </submittedName>
</protein>
<dbReference type="AlphaFoldDB" id="Q6AI95"/>
<dbReference type="STRING" id="177439.DPPB88"/>
<evidence type="ECO:0000313" key="1">
    <source>
        <dbReference type="EMBL" id="CAG37952.1"/>
    </source>
</evidence>
<geneLocation type="plasmid" evidence="2">
    <name>large</name>
</geneLocation>